<organism evidence="1 2">
    <name type="scientific">Haematococcus lacustris</name>
    <name type="common">Green alga</name>
    <name type="synonym">Haematococcus pluvialis</name>
    <dbReference type="NCBI Taxonomy" id="44745"/>
    <lineage>
        <taxon>Eukaryota</taxon>
        <taxon>Viridiplantae</taxon>
        <taxon>Chlorophyta</taxon>
        <taxon>core chlorophytes</taxon>
        <taxon>Chlorophyceae</taxon>
        <taxon>CS clade</taxon>
        <taxon>Chlamydomonadales</taxon>
        <taxon>Haematococcaceae</taxon>
        <taxon>Haematococcus</taxon>
    </lineage>
</organism>
<protein>
    <submittedName>
        <fullName evidence="1">Uncharacterized protein</fullName>
    </submittedName>
</protein>
<comment type="caution">
    <text evidence="1">The sequence shown here is derived from an EMBL/GenBank/DDBJ whole genome shotgun (WGS) entry which is preliminary data.</text>
</comment>
<evidence type="ECO:0000313" key="1">
    <source>
        <dbReference type="EMBL" id="GFH30237.1"/>
    </source>
</evidence>
<dbReference type="EMBL" id="BLLF01004783">
    <property type="protein sequence ID" value="GFH30237.1"/>
    <property type="molecule type" value="Genomic_DNA"/>
</dbReference>
<sequence length="90" mass="10072">MCHVQLQQSHSRCATDPLQPVHGCGGAVYPGTVMSSAWRRPWTRSSGQGLPTPLKRGCVRFTRFISRTVCGLINEAHQYHHARLLHPRPS</sequence>
<evidence type="ECO:0000313" key="2">
    <source>
        <dbReference type="Proteomes" id="UP000485058"/>
    </source>
</evidence>
<dbReference type="Proteomes" id="UP000485058">
    <property type="component" value="Unassembled WGS sequence"/>
</dbReference>
<keyword evidence="2" id="KW-1185">Reference proteome</keyword>
<accession>A0A6A0AEE0</accession>
<reference evidence="1 2" key="1">
    <citation type="submission" date="2020-02" db="EMBL/GenBank/DDBJ databases">
        <title>Draft genome sequence of Haematococcus lacustris strain NIES-144.</title>
        <authorList>
            <person name="Morimoto D."/>
            <person name="Nakagawa S."/>
            <person name="Yoshida T."/>
            <person name="Sawayama S."/>
        </authorList>
    </citation>
    <scope>NUCLEOTIDE SEQUENCE [LARGE SCALE GENOMIC DNA]</scope>
    <source>
        <strain evidence="1 2">NIES-144</strain>
    </source>
</reference>
<dbReference type="AlphaFoldDB" id="A0A6A0AEE0"/>
<name>A0A6A0AEE0_HAELA</name>
<proteinExistence type="predicted"/>
<gene>
    <name evidence="1" type="ORF">HaLaN_29050</name>
</gene>